<protein>
    <recommendedName>
        <fullName evidence="2">diguanylate cyclase</fullName>
        <ecNumber evidence="2">2.7.7.65</ecNumber>
    </recommendedName>
</protein>
<evidence type="ECO:0000259" key="5">
    <source>
        <dbReference type="PROSITE" id="PS50887"/>
    </source>
</evidence>
<dbReference type="GO" id="GO:1902201">
    <property type="term" value="P:negative regulation of bacterial-type flagellum-dependent cell motility"/>
    <property type="evidence" value="ECO:0007669"/>
    <property type="project" value="TreeGrafter"/>
</dbReference>
<dbReference type="PATRIC" id="fig|29423.5.peg.2186"/>
<dbReference type="SUPFAM" id="SSF55073">
    <property type="entry name" value="Nucleotide cyclase"/>
    <property type="match status" value="1"/>
</dbReference>
<dbReference type="CDD" id="cd19410">
    <property type="entry name" value="HK9-like_sensor"/>
    <property type="match status" value="1"/>
</dbReference>
<dbReference type="InterPro" id="IPR007891">
    <property type="entry name" value="CHASE3"/>
</dbReference>
<evidence type="ECO:0000256" key="1">
    <source>
        <dbReference type="ARBA" id="ARBA00001946"/>
    </source>
</evidence>
<dbReference type="PANTHER" id="PTHR45138:SF9">
    <property type="entry name" value="DIGUANYLATE CYCLASE DGCM-RELATED"/>
    <property type="match status" value="1"/>
</dbReference>
<dbReference type="InterPro" id="IPR029787">
    <property type="entry name" value="Nucleotide_cyclase"/>
</dbReference>
<dbReference type="Pfam" id="PF05227">
    <property type="entry name" value="CHASE3"/>
    <property type="match status" value="1"/>
</dbReference>
<evidence type="ECO:0000313" key="7">
    <source>
        <dbReference type="Proteomes" id="UP000054858"/>
    </source>
</evidence>
<comment type="cofactor">
    <cofactor evidence="1">
        <name>Mg(2+)</name>
        <dbReference type="ChEBI" id="CHEBI:18420"/>
    </cofactor>
</comment>
<dbReference type="SMART" id="SM00065">
    <property type="entry name" value="GAF"/>
    <property type="match status" value="1"/>
</dbReference>
<dbReference type="GO" id="GO:0052621">
    <property type="term" value="F:diguanylate cyclase activity"/>
    <property type="evidence" value="ECO:0007669"/>
    <property type="project" value="UniProtKB-EC"/>
</dbReference>
<dbReference type="Pfam" id="PF01590">
    <property type="entry name" value="GAF"/>
    <property type="match status" value="1"/>
</dbReference>
<dbReference type="Pfam" id="PF00990">
    <property type="entry name" value="GGDEF"/>
    <property type="match status" value="1"/>
</dbReference>
<gene>
    <name evidence="6" type="ORF">Loak_2084</name>
</gene>
<evidence type="ECO:0000256" key="2">
    <source>
        <dbReference type="ARBA" id="ARBA00012528"/>
    </source>
</evidence>
<dbReference type="InterPro" id="IPR000160">
    <property type="entry name" value="GGDEF_dom"/>
</dbReference>
<accession>A0A0W0WXH0</accession>
<feature type="domain" description="GGDEF" evidence="5">
    <location>
        <begin position="575"/>
        <end position="709"/>
    </location>
</feature>
<dbReference type="GO" id="GO:0016301">
    <property type="term" value="F:kinase activity"/>
    <property type="evidence" value="ECO:0007669"/>
    <property type="project" value="UniProtKB-KW"/>
</dbReference>
<dbReference type="SUPFAM" id="SSF55785">
    <property type="entry name" value="PYP-like sensor domain (PAS domain)"/>
    <property type="match status" value="1"/>
</dbReference>
<dbReference type="InterPro" id="IPR043128">
    <property type="entry name" value="Rev_trsase/Diguanyl_cyclase"/>
</dbReference>
<dbReference type="FunFam" id="3.30.70.270:FF:000001">
    <property type="entry name" value="Diguanylate cyclase domain protein"/>
    <property type="match status" value="1"/>
</dbReference>
<dbReference type="EMBL" id="LNYP01000031">
    <property type="protein sequence ID" value="KTD36948.1"/>
    <property type="molecule type" value="Genomic_DNA"/>
</dbReference>
<reference evidence="6 7" key="1">
    <citation type="submission" date="2015-11" db="EMBL/GenBank/DDBJ databases">
        <title>Genomic analysis of 38 Legionella species identifies large and diverse effector repertoires.</title>
        <authorList>
            <person name="Burstein D."/>
            <person name="Amaro F."/>
            <person name="Zusman T."/>
            <person name="Lifshitz Z."/>
            <person name="Cohen O."/>
            <person name="Gilbert J.A."/>
            <person name="Pupko T."/>
            <person name="Shuman H.A."/>
            <person name="Segal G."/>
        </authorList>
    </citation>
    <scope>NUCLEOTIDE SEQUENCE [LARGE SCALE GENOMIC DNA]</scope>
    <source>
        <strain evidence="6 7">Oak Ridge-10</strain>
    </source>
</reference>
<keyword evidence="4" id="KW-0812">Transmembrane</keyword>
<dbReference type="NCBIfam" id="TIGR00229">
    <property type="entry name" value="sensory_box"/>
    <property type="match status" value="1"/>
</dbReference>
<evidence type="ECO:0000256" key="3">
    <source>
        <dbReference type="ARBA" id="ARBA00034247"/>
    </source>
</evidence>
<proteinExistence type="predicted"/>
<keyword evidence="6" id="KW-0418">Kinase</keyword>
<comment type="caution">
    <text evidence="6">The sequence shown here is derived from an EMBL/GenBank/DDBJ whole genome shotgun (WGS) entry which is preliminary data.</text>
</comment>
<sequence>MLNNFHNNLISSNQPVKSLRLSRPMLNLIFISALVFLLILSVGSYTQVKALIRESDWVIHSHEVIQNIDAALYEIVDIESHNRAYYITGQEYFLGDIDTKKSQLKKSLENLNNLTKDNPDQNQRVLRFITLTEQRLLISNKILQLKITNKLFTQEGLELFSRSQDASSRVKGLGQEIKSVERVLLQERTETVLNSANITSLILIFGNAFGIALLIFVIILANRELSARKETEYHNKNTQDRLRKIIESSNDMIAAFDKEERLIIFNDSYQREFKRLFGKPVAVGMQLEEALINLPENRHEIAQLWKESLHSELYEKTIECVVEHKKNIYEISSSLIQNGDNSIQGAVQSIRNITKRIEEHSELQHSYEQLAIGMKALEIKNEQITLLVEMSDIMLACSSQKELTDVMENYSKQLLQFASGYLYIMHPSKNYLEKAASWGNPNAQDTTFSPDECWGIRLGRIHHINLSHQALHCEHIHSFEEKKASLLCIPLMAQNDIYGLLYLEIIQDISPLEDENQKLLITAFSELTALSLANVRLRENLRYQSIRDPLTGLYNRRYLEDFLFKQISQAQRTKSPLSLIMLDLDHFKKINDTYGHDAGDAALKEVASILQHDIREGDIASRYGGEEFLILLYDIDLESTRTRAENIRKEVSKLQIKYGAQAVGPITVSLGISSYPIDGKTPDELIDSADKALYYAKNHGRNQVVLFCELNQKTNR</sequence>
<feature type="transmembrane region" description="Helical" evidence="4">
    <location>
        <begin position="198"/>
        <end position="221"/>
    </location>
</feature>
<dbReference type="InterPro" id="IPR035965">
    <property type="entry name" value="PAS-like_dom_sf"/>
</dbReference>
<dbReference type="SMART" id="SM00267">
    <property type="entry name" value="GGDEF"/>
    <property type="match status" value="1"/>
</dbReference>
<dbReference type="NCBIfam" id="TIGR00254">
    <property type="entry name" value="GGDEF"/>
    <property type="match status" value="1"/>
</dbReference>
<dbReference type="AlphaFoldDB" id="A0A0W0WXH0"/>
<keyword evidence="4" id="KW-1133">Transmembrane helix</keyword>
<dbReference type="InterPro" id="IPR029016">
    <property type="entry name" value="GAF-like_dom_sf"/>
</dbReference>
<dbReference type="Gene3D" id="3.30.450.40">
    <property type="match status" value="1"/>
</dbReference>
<dbReference type="SUPFAM" id="SSF55781">
    <property type="entry name" value="GAF domain-like"/>
    <property type="match status" value="1"/>
</dbReference>
<dbReference type="PROSITE" id="PS50887">
    <property type="entry name" value="GGDEF"/>
    <property type="match status" value="1"/>
</dbReference>
<dbReference type="InterPro" id="IPR003018">
    <property type="entry name" value="GAF"/>
</dbReference>
<name>A0A0W0WXH0_9GAMM</name>
<dbReference type="Gene3D" id="3.30.450.20">
    <property type="entry name" value="PAS domain"/>
    <property type="match status" value="1"/>
</dbReference>
<dbReference type="InterPro" id="IPR050469">
    <property type="entry name" value="Diguanylate_Cyclase"/>
</dbReference>
<dbReference type="PANTHER" id="PTHR45138">
    <property type="entry name" value="REGULATORY COMPONENTS OF SENSORY TRANSDUCTION SYSTEM"/>
    <property type="match status" value="1"/>
</dbReference>
<dbReference type="Proteomes" id="UP000054858">
    <property type="component" value="Unassembled WGS sequence"/>
</dbReference>
<dbReference type="EC" id="2.7.7.65" evidence="2"/>
<dbReference type="GO" id="GO:0005886">
    <property type="term" value="C:plasma membrane"/>
    <property type="evidence" value="ECO:0007669"/>
    <property type="project" value="TreeGrafter"/>
</dbReference>
<feature type="transmembrane region" description="Helical" evidence="4">
    <location>
        <begin position="25"/>
        <end position="45"/>
    </location>
</feature>
<dbReference type="RefSeq" id="WP_025386177.1">
    <property type="nucleotide sequence ID" value="NZ_LCUA01000001.1"/>
</dbReference>
<keyword evidence="4" id="KW-0472">Membrane</keyword>
<dbReference type="CDD" id="cd01949">
    <property type="entry name" value="GGDEF"/>
    <property type="match status" value="1"/>
</dbReference>
<dbReference type="GO" id="GO:0043709">
    <property type="term" value="P:cell adhesion involved in single-species biofilm formation"/>
    <property type="evidence" value="ECO:0007669"/>
    <property type="project" value="TreeGrafter"/>
</dbReference>
<evidence type="ECO:0000313" key="6">
    <source>
        <dbReference type="EMBL" id="KTD36948.1"/>
    </source>
</evidence>
<comment type="catalytic activity">
    <reaction evidence="3">
        <text>2 GTP = 3',3'-c-di-GMP + 2 diphosphate</text>
        <dbReference type="Rhea" id="RHEA:24898"/>
        <dbReference type="ChEBI" id="CHEBI:33019"/>
        <dbReference type="ChEBI" id="CHEBI:37565"/>
        <dbReference type="ChEBI" id="CHEBI:58805"/>
        <dbReference type="EC" id="2.7.7.65"/>
    </reaction>
</comment>
<organism evidence="6 7">
    <name type="scientific">Legionella oakridgensis</name>
    <dbReference type="NCBI Taxonomy" id="29423"/>
    <lineage>
        <taxon>Bacteria</taxon>
        <taxon>Pseudomonadati</taxon>
        <taxon>Pseudomonadota</taxon>
        <taxon>Gammaproteobacteria</taxon>
        <taxon>Legionellales</taxon>
        <taxon>Legionellaceae</taxon>
        <taxon>Legionella</taxon>
    </lineage>
</organism>
<dbReference type="Gene3D" id="3.30.70.270">
    <property type="match status" value="1"/>
</dbReference>
<evidence type="ECO:0000256" key="4">
    <source>
        <dbReference type="SAM" id="Phobius"/>
    </source>
</evidence>
<keyword evidence="6" id="KW-0808">Transferase</keyword>
<dbReference type="InterPro" id="IPR000014">
    <property type="entry name" value="PAS"/>
</dbReference>